<keyword evidence="3" id="KW-1185">Reference proteome</keyword>
<dbReference type="SUPFAM" id="SSF54593">
    <property type="entry name" value="Glyoxalase/Bleomycin resistance protein/Dihydroxybiphenyl dioxygenase"/>
    <property type="match status" value="1"/>
</dbReference>
<comment type="caution">
    <text evidence="2">The sequence shown here is derived from an EMBL/GenBank/DDBJ whole genome shotgun (WGS) entry which is preliminary data.</text>
</comment>
<dbReference type="PATRIC" id="fig|1227492.4.peg.3809"/>
<dbReference type="STRING" id="1227492.C482_19169"/>
<accession>M0A4A2</accession>
<dbReference type="Gene3D" id="3.10.180.10">
    <property type="entry name" value="2,3-Dihydroxybiphenyl 1,2-Dioxygenase, domain 1"/>
    <property type="match status" value="1"/>
</dbReference>
<protein>
    <recommendedName>
        <fullName evidence="1">Glyoxalase/fosfomycin resistance/dioxygenase domain-containing protein</fullName>
    </recommendedName>
</protein>
<dbReference type="AlphaFoldDB" id="M0A4A2"/>
<feature type="domain" description="Glyoxalase/fosfomycin resistance/dioxygenase" evidence="1">
    <location>
        <begin position="2"/>
        <end position="123"/>
    </location>
</feature>
<dbReference type="InterPro" id="IPR004360">
    <property type="entry name" value="Glyas_Fos-R_dOase_dom"/>
</dbReference>
<evidence type="ECO:0000259" key="1">
    <source>
        <dbReference type="Pfam" id="PF00903"/>
    </source>
</evidence>
<evidence type="ECO:0000313" key="2">
    <source>
        <dbReference type="EMBL" id="ELY93550.1"/>
    </source>
</evidence>
<proteinExistence type="predicted"/>
<sequence length="130" mass="14640">MVDSVKETVAFYEAHFGFEVTMAVPASEDNIRTNLETDEEIVYTLLERDGVEIMFQEAESLRSDVPAFSDSAVGGSVCLYIEVEDIEAFYESLADDVEVVTELNTTWYGMTECYVRDINGYILGFAEETQ</sequence>
<name>M0A4A2_9EURY</name>
<dbReference type="Proteomes" id="UP000011693">
    <property type="component" value="Unassembled WGS sequence"/>
</dbReference>
<evidence type="ECO:0000313" key="3">
    <source>
        <dbReference type="Proteomes" id="UP000011693"/>
    </source>
</evidence>
<dbReference type="InterPro" id="IPR029068">
    <property type="entry name" value="Glyas_Bleomycin-R_OHBP_Dase"/>
</dbReference>
<reference evidence="2 3" key="1">
    <citation type="journal article" date="2014" name="PLoS Genet.">
        <title>Phylogenetically driven sequencing of extremely halophilic archaea reveals strategies for static and dynamic osmo-response.</title>
        <authorList>
            <person name="Becker E.A."/>
            <person name="Seitzer P.M."/>
            <person name="Tritt A."/>
            <person name="Larsen D."/>
            <person name="Krusor M."/>
            <person name="Yao A.I."/>
            <person name="Wu D."/>
            <person name="Madern D."/>
            <person name="Eisen J.A."/>
            <person name="Darling A.E."/>
            <person name="Facciotti M.T."/>
        </authorList>
    </citation>
    <scope>NUCLEOTIDE SEQUENCE [LARGE SCALE GENOMIC DNA]</scope>
    <source>
        <strain evidence="2 3">JCM 10990</strain>
    </source>
</reference>
<dbReference type="Pfam" id="PF00903">
    <property type="entry name" value="Glyoxalase"/>
    <property type="match status" value="1"/>
</dbReference>
<organism evidence="2 3">
    <name type="scientific">Natrialba chahannaoensis JCM 10990</name>
    <dbReference type="NCBI Taxonomy" id="1227492"/>
    <lineage>
        <taxon>Archaea</taxon>
        <taxon>Methanobacteriati</taxon>
        <taxon>Methanobacteriota</taxon>
        <taxon>Stenosarchaea group</taxon>
        <taxon>Halobacteria</taxon>
        <taxon>Halobacteriales</taxon>
        <taxon>Natrialbaceae</taxon>
        <taxon>Natrialba</taxon>
    </lineage>
</organism>
<gene>
    <name evidence="2" type="ORF">C482_19169</name>
</gene>
<dbReference type="EMBL" id="AOIN01000098">
    <property type="protein sequence ID" value="ELY93550.1"/>
    <property type="molecule type" value="Genomic_DNA"/>
</dbReference>